<organism evidence="1 2">
    <name type="scientific">Nocardiopsis changdeensis</name>
    <dbReference type="NCBI Taxonomy" id="2831969"/>
    <lineage>
        <taxon>Bacteria</taxon>
        <taxon>Bacillati</taxon>
        <taxon>Actinomycetota</taxon>
        <taxon>Actinomycetes</taxon>
        <taxon>Streptosporangiales</taxon>
        <taxon>Nocardiopsidaceae</taxon>
        <taxon>Nocardiopsis</taxon>
    </lineage>
</organism>
<evidence type="ECO:0000313" key="1">
    <source>
        <dbReference type="EMBL" id="QUX22482.1"/>
    </source>
</evidence>
<dbReference type="SUPFAM" id="SSF53335">
    <property type="entry name" value="S-adenosyl-L-methionine-dependent methyltransferases"/>
    <property type="match status" value="1"/>
</dbReference>
<keyword evidence="2" id="KW-1185">Reference proteome</keyword>
<dbReference type="Proteomes" id="UP000676079">
    <property type="component" value="Chromosome"/>
</dbReference>
<dbReference type="InterPro" id="IPR029063">
    <property type="entry name" value="SAM-dependent_MTases_sf"/>
</dbReference>
<name>A0ABX8BKE5_9ACTN</name>
<dbReference type="EMBL" id="CP074133">
    <property type="protein sequence ID" value="QUX22482.1"/>
    <property type="molecule type" value="Genomic_DNA"/>
</dbReference>
<sequence>MPDHTPYTGAGWISRPNPTLYSPENIRRYGDLIVGKSHKWAWKLDNTRLQDLYLSHVRDPHLEIGPADLHFLDRTPAPAMAHQWQVDVVDINTAPLDTAKEKLTGRAQVRTHEHDVLALPWPVKKHHFLSLAIGNVLHCLPGAGFTTKTAVIQGMAEALADDGVAWGYTLTGAQDPMTRTNLLARVLMWHYNKADNIFSNRGDRFTDLERELKMYFAAVEICPMGSAAVFVVGEPIR</sequence>
<gene>
    <name evidence="1" type="ORF">KGD84_29915</name>
</gene>
<dbReference type="GO" id="GO:0032259">
    <property type="term" value="P:methylation"/>
    <property type="evidence" value="ECO:0007669"/>
    <property type="project" value="UniProtKB-KW"/>
</dbReference>
<dbReference type="Gene3D" id="3.40.50.150">
    <property type="entry name" value="Vaccinia Virus protein VP39"/>
    <property type="match status" value="1"/>
</dbReference>
<reference evidence="1 2" key="1">
    <citation type="submission" date="2021-05" db="EMBL/GenBank/DDBJ databases">
        <title>Direct Submission.</title>
        <authorList>
            <person name="Li K."/>
            <person name="Gao J."/>
        </authorList>
    </citation>
    <scope>NUCLEOTIDE SEQUENCE [LARGE SCALE GENOMIC DNA]</scope>
    <source>
        <strain evidence="1 2">Mg02</strain>
    </source>
</reference>
<dbReference type="GO" id="GO:0008168">
    <property type="term" value="F:methyltransferase activity"/>
    <property type="evidence" value="ECO:0007669"/>
    <property type="project" value="UniProtKB-KW"/>
</dbReference>
<keyword evidence="1" id="KW-0808">Transferase</keyword>
<dbReference type="RefSeq" id="WP_220563698.1">
    <property type="nucleotide sequence ID" value="NZ_CP074133.1"/>
</dbReference>
<proteinExistence type="predicted"/>
<accession>A0ABX8BKE5</accession>
<keyword evidence="1" id="KW-0489">Methyltransferase</keyword>
<protein>
    <submittedName>
        <fullName evidence="1">Class I SAM-dependent methyltransferase</fullName>
    </submittedName>
</protein>
<evidence type="ECO:0000313" key="2">
    <source>
        <dbReference type="Proteomes" id="UP000676079"/>
    </source>
</evidence>